<gene>
    <name evidence="1" type="ORF">CLOSTMETH_02713</name>
</gene>
<sequence length="224" mass="23454">MFSEFTIAGDSDLTAGNIKSGVNIFGITGTHEGRSPTQSKPATPRAANKIITPDSGYTLSWVAVKGDANLTAVNIKAGSSIFGVSGSVSPALPGKPCYVTPSAAQQVIRPNTGKSISSVTVYGNTDLNPGNIKSGVDIFSVIGTLVAEGGAGIQVAWGQENFYSTRLNILDFSFRPMAAISYAVASELHMPIFNAVINKPDLSSNITSYILEYTGGNQSIRRIC</sequence>
<dbReference type="STRING" id="537013.CLOSTMETH_02713"/>
<evidence type="ECO:0000313" key="2">
    <source>
        <dbReference type="Proteomes" id="UP000003340"/>
    </source>
</evidence>
<evidence type="ECO:0000313" key="1">
    <source>
        <dbReference type="EMBL" id="EEG29700.1"/>
    </source>
</evidence>
<dbReference type="Proteomes" id="UP000003340">
    <property type="component" value="Unassembled WGS sequence"/>
</dbReference>
<comment type="caution">
    <text evidence="1">The sequence shown here is derived from an EMBL/GenBank/DDBJ whole genome shotgun (WGS) entry which is preliminary data.</text>
</comment>
<accession>C0EFS1</accession>
<name>C0EFS1_9FIRM</name>
<organism evidence="1 2">
    <name type="scientific">[Clostridium] methylpentosum DSM 5476</name>
    <dbReference type="NCBI Taxonomy" id="537013"/>
    <lineage>
        <taxon>Bacteria</taxon>
        <taxon>Bacillati</taxon>
        <taxon>Bacillota</taxon>
        <taxon>Clostridia</taxon>
        <taxon>Eubacteriales</taxon>
        <taxon>Oscillospiraceae</taxon>
        <taxon>Oscillospiraceae incertae sedis</taxon>
    </lineage>
</organism>
<proteinExistence type="predicted"/>
<keyword evidence="2" id="KW-1185">Reference proteome</keyword>
<reference evidence="1 2" key="1">
    <citation type="submission" date="2009-01" db="EMBL/GenBank/DDBJ databases">
        <authorList>
            <person name="Fulton L."/>
            <person name="Clifton S."/>
            <person name="Fulton B."/>
            <person name="Xu J."/>
            <person name="Minx P."/>
            <person name="Pepin K.H."/>
            <person name="Johnson M."/>
            <person name="Bhonagiri V."/>
            <person name="Nash W.E."/>
            <person name="Mardis E.R."/>
            <person name="Wilson R.K."/>
        </authorList>
    </citation>
    <scope>NUCLEOTIDE SEQUENCE [LARGE SCALE GENOMIC DNA]</scope>
    <source>
        <strain evidence="1 2">DSM 5476</strain>
    </source>
</reference>
<dbReference type="EMBL" id="ACEC01000093">
    <property type="protein sequence ID" value="EEG29700.1"/>
    <property type="molecule type" value="Genomic_DNA"/>
</dbReference>
<dbReference type="HOGENOM" id="CLU_1233281_0_0_9"/>
<dbReference type="AlphaFoldDB" id="C0EFS1"/>
<reference evidence="1 2" key="2">
    <citation type="submission" date="2009-02" db="EMBL/GenBank/DDBJ databases">
        <title>Draft genome sequence of Clostridium methylpentosum (DSM 5476).</title>
        <authorList>
            <person name="Sudarsanam P."/>
            <person name="Ley R."/>
            <person name="Guruge J."/>
            <person name="Turnbaugh P.J."/>
            <person name="Mahowald M."/>
            <person name="Liep D."/>
            <person name="Gordon J."/>
        </authorList>
    </citation>
    <scope>NUCLEOTIDE SEQUENCE [LARGE SCALE GENOMIC DNA]</scope>
    <source>
        <strain evidence="1 2">DSM 5476</strain>
    </source>
</reference>
<protein>
    <submittedName>
        <fullName evidence="1">Uncharacterized protein</fullName>
    </submittedName>
</protein>